<sequence length="175" mass="19341">MKAKKELYIALIVFLTIFIFAVGLFWFFGMGQLSSARREHINAKLTLSELEQKTASSQDLLENFQKISAGRTTIEASLLPADSAAGFIENLEGLAASNNSELNLQVVEDTKRKKADNKLEVLTFKAELTGSFLSALSFLRQVDALPLLVAIDDINMRTSSTKGVITDITLRIFTH</sequence>
<keyword evidence="1" id="KW-0812">Transmembrane</keyword>
<accession>A0A1G2HFF2</accession>
<keyword evidence="1" id="KW-1133">Transmembrane helix</keyword>
<evidence type="ECO:0000256" key="1">
    <source>
        <dbReference type="SAM" id="Phobius"/>
    </source>
</evidence>
<dbReference type="InterPro" id="IPR014717">
    <property type="entry name" value="Transl_elong_EF1B/ribsomal_bS6"/>
</dbReference>
<dbReference type="EMBL" id="MHOI01000026">
    <property type="protein sequence ID" value="OGZ61204.1"/>
    <property type="molecule type" value="Genomic_DNA"/>
</dbReference>
<dbReference type="Gene3D" id="3.30.70.60">
    <property type="match status" value="1"/>
</dbReference>
<feature type="transmembrane region" description="Helical" evidence="1">
    <location>
        <begin position="7"/>
        <end position="28"/>
    </location>
</feature>
<dbReference type="Proteomes" id="UP000179153">
    <property type="component" value="Unassembled WGS sequence"/>
</dbReference>
<proteinExistence type="predicted"/>
<name>A0A1G2HFF2_9BACT</name>
<comment type="caution">
    <text evidence="2">The sequence shown here is derived from an EMBL/GenBank/DDBJ whole genome shotgun (WGS) entry which is preliminary data.</text>
</comment>
<gene>
    <name evidence="2" type="ORF">A2932_00945</name>
</gene>
<dbReference type="STRING" id="1802163.A2932_00945"/>
<keyword evidence="1" id="KW-0472">Membrane</keyword>
<evidence type="ECO:0000313" key="2">
    <source>
        <dbReference type="EMBL" id="OGZ61204.1"/>
    </source>
</evidence>
<organism evidence="2 3">
    <name type="scientific">Candidatus Spechtbacteria bacterium RIFCSPLOWO2_01_FULL_46_10</name>
    <dbReference type="NCBI Taxonomy" id="1802163"/>
    <lineage>
        <taxon>Bacteria</taxon>
        <taxon>Candidatus Spechtiibacteriota</taxon>
    </lineage>
</organism>
<protein>
    <submittedName>
        <fullName evidence="2">Uncharacterized protein</fullName>
    </submittedName>
</protein>
<dbReference type="AlphaFoldDB" id="A0A1G2HFF2"/>
<evidence type="ECO:0000313" key="3">
    <source>
        <dbReference type="Proteomes" id="UP000179153"/>
    </source>
</evidence>
<reference evidence="2 3" key="1">
    <citation type="journal article" date="2016" name="Nat. Commun.">
        <title>Thousands of microbial genomes shed light on interconnected biogeochemical processes in an aquifer system.</title>
        <authorList>
            <person name="Anantharaman K."/>
            <person name="Brown C.T."/>
            <person name="Hug L.A."/>
            <person name="Sharon I."/>
            <person name="Castelle C.J."/>
            <person name="Probst A.J."/>
            <person name="Thomas B.C."/>
            <person name="Singh A."/>
            <person name="Wilkins M.J."/>
            <person name="Karaoz U."/>
            <person name="Brodie E.L."/>
            <person name="Williams K.H."/>
            <person name="Hubbard S.S."/>
            <person name="Banfield J.F."/>
        </authorList>
    </citation>
    <scope>NUCLEOTIDE SEQUENCE [LARGE SCALE GENOMIC DNA]</scope>
</reference>